<dbReference type="Gene3D" id="1.25.40.10">
    <property type="entry name" value="Tetratricopeptide repeat domain"/>
    <property type="match status" value="1"/>
</dbReference>
<reference evidence="5 6" key="1">
    <citation type="journal article" date="2009" name="PLoS ONE">
        <title>The complete genome of Teredinibacter turnerae T7901: an intracellular endosymbiont of marine wood-boring bivalves (shipworms).</title>
        <authorList>
            <person name="Yang J.C."/>
            <person name="Madupu R."/>
            <person name="Durkin A.S."/>
            <person name="Ekborg N.A."/>
            <person name="Pedamallu C.S."/>
            <person name="Hostetler J.B."/>
            <person name="Radune D."/>
            <person name="Toms B.S."/>
            <person name="Henrissat B."/>
            <person name="Coutinho P.M."/>
            <person name="Schwarz S."/>
            <person name="Field L."/>
            <person name="Trindade-Silva A.E."/>
            <person name="Soares C.A.G."/>
            <person name="Elshahawi S."/>
            <person name="Hanora A."/>
            <person name="Schmidt E.W."/>
            <person name="Haygood M.G."/>
            <person name="Posfai J."/>
            <person name="Benner J."/>
            <person name="Madinger C."/>
            <person name="Nove J."/>
            <person name="Anton B."/>
            <person name="Chaudhary K."/>
            <person name="Foster J."/>
            <person name="Holman A."/>
            <person name="Kumar S."/>
            <person name="Lessard P.A."/>
            <person name="Luyten Y.A."/>
            <person name="Slatko B."/>
            <person name="Wood N."/>
            <person name="Wu B."/>
            <person name="Teplitski M."/>
            <person name="Mougous J.D."/>
            <person name="Ward N."/>
            <person name="Eisen J.A."/>
            <person name="Badger J.H."/>
            <person name="Distel D.L."/>
        </authorList>
    </citation>
    <scope>NUCLEOTIDE SEQUENCE [LARGE SCALE GENOMIC DNA]</scope>
    <source>
        <strain evidence="6">ATCC 39867 / T7901</strain>
    </source>
</reference>
<dbReference type="InterPro" id="IPR026634">
    <property type="entry name" value="TPST-like"/>
</dbReference>
<dbReference type="EMBL" id="CP001614">
    <property type="protein sequence ID" value="ACR13143.1"/>
    <property type="molecule type" value="Genomic_DNA"/>
</dbReference>
<dbReference type="Pfam" id="PF13469">
    <property type="entry name" value="Sulfotransfer_3"/>
    <property type="match status" value="1"/>
</dbReference>
<dbReference type="InterPro" id="IPR027417">
    <property type="entry name" value="P-loop_NTPase"/>
</dbReference>
<organism evidence="5 6">
    <name type="scientific">Teredinibacter turnerae (strain ATCC 39867 / T7901)</name>
    <dbReference type="NCBI Taxonomy" id="377629"/>
    <lineage>
        <taxon>Bacteria</taxon>
        <taxon>Pseudomonadati</taxon>
        <taxon>Pseudomonadota</taxon>
        <taxon>Gammaproteobacteria</taxon>
        <taxon>Cellvibrionales</taxon>
        <taxon>Cellvibrionaceae</taxon>
        <taxon>Teredinibacter</taxon>
    </lineage>
</organism>
<sequence>MNTNLEQLHKSAIAALNRGDLRAVHNYCESILGANPAHADAWFLLAMVAANTGKLQQALELIDKALSITPQVADYLAQKAKLLTMLRHDKAARTCADKAVALNPQGALLLDTLGVVYINLGDYARARELLNKAVALKPEHLQFRFNLATAEQFLGNLIVAKAHYLKAIEIKPNYARAYWALSELNKENLDGSRVDAMERLLEQKSLSTEDGLYLSHALSREYEQRGHYTKSFKCLQQAKTRRRQELGYSLDQDIAIFQQLQQAFAKLDLLASGDNNLGESCIFIVGMPRSGTTLTERIISAHSAVESLGELQNFGLAVRRSVDTNSRLMLNSEIVKLALAVDAHKIGDSYLASVQQRRSQAPFFIDKMPLNFLYIGFIARCLPKAKIICVERNPMDVCLSNFRQLFALNFSYYNYHYDIEDTARYFIAFHQLMSFWQTQLPGCIHTVNYETLTEEPAQHIQELLSFCGLEWENACLNFHENTAAVATPSASQVREKLYQRAVGRWKHYEEQLAGVKDLFDRAGIKY</sequence>
<name>C5BK97_TERTT</name>
<dbReference type="PANTHER" id="PTHR12788">
    <property type="entry name" value="PROTEIN-TYROSINE SULFOTRANSFERASE 2"/>
    <property type="match status" value="1"/>
</dbReference>
<protein>
    <submittedName>
        <fullName evidence="5">TPR domain/sulfotransferase domain protein</fullName>
    </submittedName>
</protein>
<feature type="repeat" description="TPR" evidence="4">
    <location>
        <begin position="39"/>
        <end position="72"/>
    </location>
</feature>
<dbReference type="STRING" id="377629.TERTU_2356"/>
<dbReference type="PROSITE" id="PS50293">
    <property type="entry name" value="TPR_REGION"/>
    <property type="match status" value="2"/>
</dbReference>
<dbReference type="KEGG" id="ttu:TERTU_2356"/>
<dbReference type="GO" id="GO:0008476">
    <property type="term" value="F:protein-tyrosine sulfotransferase activity"/>
    <property type="evidence" value="ECO:0007669"/>
    <property type="project" value="InterPro"/>
</dbReference>
<evidence type="ECO:0000256" key="3">
    <source>
        <dbReference type="ARBA" id="ARBA00022803"/>
    </source>
</evidence>
<dbReference type="AlphaFoldDB" id="C5BK97"/>
<proteinExistence type="predicted"/>
<dbReference type="SUPFAM" id="SSF52540">
    <property type="entry name" value="P-loop containing nucleoside triphosphate hydrolases"/>
    <property type="match status" value="1"/>
</dbReference>
<keyword evidence="2" id="KW-0677">Repeat</keyword>
<dbReference type="Pfam" id="PF07719">
    <property type="entry name" value="TPR_2"/>
    <property type="match status" value="1"/>
</dbReference>
<gene>
    <name evidence="5" type="ordered locus">TERTU_2356</name>
</gene>
<dbReference type="HOGENOM" id="CLU_017034_1_0_6"/>
<dbReference type="SUPFAM" id="SSF48452">
    <property type="entry name" value="TPR-like"/>
    <property type="match status" value="1"/>
</dbReference>
<dbReference type="Pfam" id="PF13432">
    <property type="entry name" value="TPR_16"/>
    <property type="match status" value="1"/>
</dbReference>
<dbReference type="InterPro" id="IPR013105">
    <property type="entry name" value="TPR_2"/>
</dbReference>
<dbReference type="SMART" id="SM00028">
    <property type="entry name" value="TPR"/>
    <property type="match status" value="4"/>
</dbReference>
<dbReference type="PANTHER" id="PTHR12788:SF10">
    <property type="entry name" value="PROTEIN-TYROSINE SULFOTRANSFERASE"/>
    <property type="match status" value="1"/>
</dbReference>
<dbReference type="Proteomes" id="UP000009080">
    <property type="component" value="Chromosome"/>
</dbReference>
<dbReference type="Pfam" id="PF13181">
    <property type="entry name" value="TPR_8"/>
    <property type="match status" value="1"/>
</dbReference>
<dbReference type="InterPro" id="IPR019734">
    <property type="entry name" value="TPR_rpt"/>
</dbReference>
<dbReference type="RefSeq" id="WP_015819256.1">
    <property type="nucleotide sequence ID" value="NC_012997.1"/>
</dbReference>
<evidence type="ECO:0000313" key="5">
    <source>
        <dbReference type="EMBL" id="ACR13143.1"/>
    </source>
</evidence>
<feature type="repeat" description="TPR" evidence="4">
    <location>
        <begin position="107"/>
        <end position="140"/>
    </location>
</feature>
<accession>C5BK97</accession>
<keyword evidence="3 4" id="KW-0802">TPR repeat</keyword>
<evidence type="ECO:0000313" key="6">
    <source>
        <dbReference type="Proteomes" id="UP000009080"/>
    </source>
</evidence>
<evidence type="ECO:0000256" key="4">
    <source>
        <dbReference type="PROSITE-ProRule" id="PRU00339"/>
    </source>
</evidence>
<evidence type="ECO:0000256" key="2">
    <source>
        <dbReference type="ARBA" id="ARBA00022737"/>
    </source>
</evidence>
<dbReference type="Gene3D" id="3.40.50.300">
    <property type="entry name" value="P-loop containing nucleotide triphosphate hydrolases"/>
    <property type="match status" value="1"/>
</dbReference>
<dbReference type="OrthoDB" id="9815894at2"/>
<dbReference type="eggNOG" id="COG0457">
    <property type="taxonomic scope" value="Bacteria"/>
</dbReference>
<keyword evidence="6" id="KW-1185">Reference proteome</keyword>
<dbReference type="PROSITE" id="PS50005">
    <property type="entry name" value="TPR"/>
    <property type="match status" value="2"/>
</dbReference>
<dbReference type="InterPro" id="IPR011990">
    <property type="entry name" value="TPR-like_helical_dom_sf"/>
</dbReference>
<keyword evidence="1" id="KW-0808">Transferase</keyword>
<evidence type="ECO:0000256" key="1">
    <source>
        <dbReference type="ARBA" id="ARBA00022679"/>
    </source>
</evidence>